<evidence type="ECO:0000313" key="1">
    <source>
        <dbReference type="EMBL" id="ABK24965.1"/>
    </source>
</evidence>
<accession>A9NWF4</accession>
<sequence length="57" mass="6540">MRLDNFCILISAAQVCFSDSPIQRKRSHGELRSIGDQGSSSHYYVFDYWVRKEGVGE</sequence>
<reference evidence="1" key="1">
    <citation type="journal article" date="2008" name="BMC Genomics">
        <title>A conifer genomics resource of 200,000 spruce (Picea spp.) ESTs and 6,464 high-quality, sequence-finished full-length cDNAs for Sitka spruce (Picea sitchensis).</title>
        <authorList>
            <person name="Ralph S.G."/>
            <person name="Chun H.J."/>
            <person name="Kolosova N."/>
            <person name="Cooper D."/>
            <person name="Oddy C."/>
            <person name="Ritland C.E."/>
            <person name="Kirkpatrick R."/>
            <person name="Moore R."/>
            <person name="Barber S."/>
            <person name="Holt R.A."/>
            <person name="Jones S.J."/>
            <person name="Marra M.A."/>
            <person name="Douglas C.J."/>
            <person name="Ritland K."/>
            <person name="Bohlmann J."/>
        </authorList>
    </citation>
    <scope>NUCLEOTIDE SEQUENCE</scope>
    <source>
        <tissue evidence="1">Bark</tissue>
    </source>
</reference>
<proteinExistence type="evidence at transcript level"/>
<protein>
    <submittedName>
        <fullName evidence="1">Uncharacterized protein</fullName>
    </submittedName>
</protein>
<dbReference type="AlphaFoldDB" id="A9NWF4"/>
<organism evidence="1">
    <name type="scientific">Picea sitchensis</name>
    <name type="common">Sitka spruce</name>
    <name type="synonym">Pinus sitchensis</name>
    <dbReference type="NCBI Taxonomy" id="3332"/>
    <lineage>
        <taxon>Eukaryota</taxon>
        <taxon>Viridiplantae</taxon>
        <taxon>Streptophyta</taxon>
        <taxon>Embryophyta</taxon>
        <taxon>Tracheophyta</taxon>
        <taxon>Spermatophyta</taxon>
        <taxon>Pinopsida</taxon>
        <taxon>Pinidae</taxon>
        <taxon>Conifers I</taxon>
        <taxon>Pinales</taxon>
        <taxon>Pinaceae</taxon>
        <taxon>Picea</taxon>
    </lineage>
</organism>
<dbReference type="EMBL" id="EF085666">
    <property type="protein sequence ID" value="ABK24965.1"/>
    <property type="molecule type" value="mRNA"/>
</dbReference>
<name>A9NWF4_PICSI</name>